<dbReference type="Gene3D" id="3.40.190.150">
    <property type="entry name" value="Bordetella uptake gene, domain 1"/>
    <property type="match status" value="1"/>
</dbReference>
<dbReference type="PIRSF" id="PIRSF017082">
    <property type="entry name" value="YflP"/>
    <property type="match status" value="1"/>
</dbReference>
<evidence type="ECO:0000256" key="2">
    <source>
        <dbReference type="SAM" id="SignalP"/>
    </source>
</evidence>
<gene>
    <name evidence="3" type="ORF">DI563_18840</name>
</gene>
<proteinExistence type="inferred from homology"/>
<dbReference type="SUPFAM" id="SSF53850">
    <property type="entry name" value="Periplasmic binding protein-like II"/>
    <property type="match status" value="1"/>
</dbReference>
<protein>
    <submittedName>
        <fullName evidence="3">Tripartite tricarboxylate transporter substrate binding protein</fullName>
    </submittedName>
</protein>
<dbReference type="Gene3D" id="3.40.190.10">
    <property type="entry name" value="Periplasmic binding protein-like II"/>
    <property type="match status" value="1"/>
</dbReference>
<reference evidence="3 4" key="1">
    <citation type="submission" date="2017-08" db="EMBL/GenBank/DDBJ databases">
        <title>Infants hospitalized years apart are colonized by the same room-sourced microbial strains.</title>
        <authorList>
            <person name="Brooks B."/>
            <person name="Olm M.R."/>
            <person name="Firek B.A."/>
            <person name="Baker R."/>
            <person name="Thomas B.C."/>
            <person name="Morowitz M.J."/>
            <person name="Banfield J.F."/>
        </authorList>
    </citation>
    <scope>NUCLEOTIDE SEQUENCE [LARGE SCALE GENOMIC DNA]</scope>
    <source>
        <strain evidence="3">S2_005_003_R2_41</strain>
    </source>
</reference>
<evidence type="ECO:0000313" key="3">
    <source>
        <dbReference type="EMBL" id="PZQ70035.1"/>
    </source>
</evidence>
<dbReference type="EMBL" id="QFPP01000280">
    <property type="protein sequence ID" value="PZQ70035.1"/>
    <property type="molecule type" value="Genomic_DNA"/>
</dbReference>
<dbReference type="Pfam" id="PF03401">
    <property type="entry name" value="TctC"/>
    <property type="match status" value="1"/>
</dbReference>
<dbReference type="PANTHER" id="PTHR42928">
    <property type="entry name" value="TRICARBOXYLATE-BINDING PROTEIN"/>
    <property type="match status" value="1"/>
</dbReference>
<dbReference type="AlphaFoldDB" id="A0A2W5Q5Q7"/>
<comment type="similarity">
    <text evidence="1">Belongs to the UPF0065 (bug) family.</text>
</comment>
<evidence type="ECO:0000313" key="4">
    <source>
        <dbReference type="Proteomes" id="UP000249135"/>
    </source>
</evidence>
<feature type="signal peptide" evidence="2">
    <location>
        <begin position="1"/>
        <end position="34"/>
    </location>
</feature>
<dbReference type="PANTHER" id="PTHR42928:SF5">
    <property type="entry name" value="BLR1237 PROTEIN"/>
    <property type="match status" value="1"/>
</dbReference>
<comment type="caution">
    <text evidence="3">The sequence shown here is derived from an EMBL/GenBank/DDBJ whole genome shotgun (WGS) entry which is preliminary data.</text>
</comment>
<sequence length="336" mass="34742">MPRFHLLQSSSRRAFAAALGASLALGLGAPAAIAQSYPSKPITLIVPFAAGGGVDATARLVNTKLGEVLKQSVVIDNVAGAAGTIGTQKAARSAADGYTLLFAVASPLNVAPLVAPAAVRYDTFKDFAPIATVGVSPFVLIGKSSLPAANMAELISLAKKEPGKLNFGTDGVGTSLHVTAELIKQRAAMDIVHVPYKSGPQVLTDVAGGQLDLAVLPLSLAQPFIKDAKVKAFGVTSKQRAAIAPNVPALAETAALKDFEVDSWLGILAPAGVPAPVAQQLMQAVETTMKDPEVVRRLGEIAVRPVVMTGPAFADYLAKERRTVQDVVTKANIKAE</sequence>
<dbReference type="InterPro" id="IPR042100">
    <property type="entry name" value="Bug_dom1"/>
</dbReference>
<dbReference type="CDD" id="cd07012">
    <property type="entry name" value="PBP2_Bug_TTT"/>
    <property type="match status" value="1"/>
</dbReference>
<keyword evidence="2" id="KW-0732">Signal</keyword>
<organism evidence="3 4">
    <name type="scientific">Variovorax paradoxus</name>
    <dbReference type="NCBI Taxonomy" id="34073"/>
    <lineage>
        <taxon>Bacteria</taxon>
        <taxon>Pseudomonadati</taxon>
        <taxon>Pseudomonadota</taxon>
        <taxon>Betaproteobacteria</taxon>
        <taxon>Burkholderiales</taxon>
        <taxon>Comamonadaceae</taxon>
        <taxon>Variovorax</taxon>
    </lineage>
</organism>
<evidence type="ECO:0000256" key="1">
    <source>
        <dbReference type="ARBA" id="ARBA00006987"/>
    </source>
</evidence>
<dbReference type="InterPro" id="IPR005064">
    <property type="entry name" value="BUG"/>
</dbReference>
<feature type="chain" id="PRO_5015978625" evidence="2">
    <location>
        <begin position="35"/>
        <end position="336"/>
    </location>
</feature>
<dbReference type="Proteomes" id="UP000249135">
    <property type="component" value="Unassembled WGS sequence"/>
</dbReference>
<name>A0A2W5Q5Q7_VARPD</name>
<accession>A0A2W5Q5Q7</accession>